<dbReference type="EMBL" id="OOIL02000603">
    <property type="protein sequence ID" value="VFQ67427.1"/>
    <property type="molecule type" value="Genomic_DNA"/>
</dbReference>
<evidence type="ECO:0000256" key="1">
    <source>
        <dbReference type="SAM" id="MobiDB-lite"/>
    </source>
</evidence>
<dbReference type="OrthoDB" id="1689146at2759"/>
<feature type="transmembrane region" description="Helical" evidence="2">
    <location>
        <begin position="162"/>
        <end position="184"/>
    </location>
</feature>
<name>A0A484KW88_9ASTE</name>
<evidence type="ECO:0000259" key="3">
    <source>
        <dbReference type="Pfam" id="PF13968"/>
    </source>
</evidence>
<feature type="region of interest" description="Disordered" evidence="1">
    <location>
        <begin position="327"/>
        <end position="346"/>
    </location>
</feature>
<feature type="transmembrane region" description="Helical" evidence="2">
    <location>
        <begin position="115"/>
        <end position="142"/>
    </location>
</feature>
<dbReference type="PANTHER" id="PTHR31325">
    <property type="entry name" value="OS01G0798800 PROTEIN-RELATED"/>
    <property type="match status" value="1"/>
</dbReference>
<feature type="region of interest" description="Disordered" evidence="1">
    <location>
        <begin position="565"/>
        <end position="593"/>
    </location>
</feature>
<evidence type="ECO:0000256" key="2">
    <source>
        <dbReference type="SAM" id="Phobius"/>
    </source>
</evidence>
<dbReference type="InterPro" id="IPR025315">
    <property type="entry name" value="DUF4220"/>
</dbReference>
<dbReference type="Pfam" id="PF04578">
    <property type="entry name" value="DUF594"/>
    <property type="match status" value="1"/>
</dbReference>
<keyword evidence="5" id="KW-1185">Reference proteome</keyword>
<feature type="domain" description="DUF4220" evidence="3">
    <location>
        <begin position="3"/>
        <end position="253"/>
    </location>
</feature>
<feature type="compositionally biased region" description="Low complexity" evidence="1">
    <location>
        <begin position="331"/>
        <end position="341"/>
    </location>
</feature>
<accession>A0A484KW88</accession>
<dbReference type="Proteomes" id="UP000595140">
    <property type="component" value="Unassembled WGS sequence"/>
</dbReference>
<organism evidence="4 5">
    <name type="scientific">Cuscuta campestris</name>
    <dbReference type="NCBI Taxonomy" id="132261"/>
    <lineage>
        <taxon>Eukaryota</taxon>
        <taxon>Viridiplantae</taxon>
        <taxon>Streptophyta</taxon>
        <taxon>Embryophyta</taxon>
        <taxon>Tracheophyta</taxon>
        <taxon>Spermatophyta</taxon>
        <taxon>Magnoliopsida</taxon>
        <taxon>eudicotyledons</taxon>
        <taxon>Gunneridae</taxon>
        <taxon>Pentapetalae</taxon>
        <taxon>asterids</taxon>
        <taxon>lamiids</taxon>
        <taxon>Solanales</taxon>
        <taxon>Convolvulaceae</taxon>
        <taxon>Cuscuteae</taxon>
        <taxon>Cuscuta</taxon>
        <taxon>Cuscuta subgen. Grammica</taxon>
        <taxon>Cuscuta sect. Cleistogrammica</taxon>
    </lineage>
</organism>
<evidence type="ECO:0000313" key="4">
    <source>
        <dbReference type="EMBL" id="VFQ67427.1"/>
    </source>
</evidence>
<protein>
    <recommendedName>
        <fullName evidence="3">DUF4220 domain-containing protein</fullName>
    </recommendedName>
</protein>
<reference evidence="4 5" key="1">
    <citation type="submission" date="2018-04" db="EMBL/GenBank/DDBJ databases">
        <authorList>
            <person name="Vogel A."/>
        </authorList>
    </citation>
    <scope>NUCLEOTIDE SEQUENCE [LARGE SCALE GENOMIC DNA]</scope>
</reference>
<dbReference type="AlphaFoldDB" id="A0A484KW88"/>
<evidence type="ECO:0000313" key="5">
    <source>
        <dbReference type="Proteomes" id="UP000595140"/>
    </source>
</evidence>
<keyword evidence="2" id="KW-0812">Transmembrane</keyword>
<keyword evidence="2" id="KW-0472">Membrane</keyword>
<dbReference type="InterPro" id="IPR007658">
    <property type="entry name" value="DUF594"/>
</dbReference>
<keyword evidence="2" id="KW-1133">Transmembrane helix</keyword>
<proteinExistence type="predicted"/>
<gene>
    <name evidence="4" type="ORF">CCAM_LOCUS9203</name>
</gene>
<dbReference type="Pfam" id="PF13968">
    <property type="entry name" value="DUF4220"/>
    <property type="match status" value="1"/>
</dbReference>
<sequence>MQVIGPTLLMLIFGIVKYSERCVSLYLASVREVGKWQSTSADFEKLMASDDLTTVLPPVETADDRPRGRAEDRVRSLRLPGSRRVGTFFAKPEDGLRITEVVMNMIYEKVFSKALVLHCVSGYTLQFLTLFFTAAALFLFWFQGHNHYYDYYATKHVRSDIGVTYVLFWGAIVLELYSILMLFFSDWTLGKFDKSPELMSKCLRRCEALVLPALRRLASFKMIKWDGGDGDGYACGNVFFRRWSRRVSRYSLTRAYHLCHDEDAIVYNFCQFEYDELMYVSHEPLTLHFWQFVFGHLRQKISQPKPHNFTLLSGGCLALKPTAKTHRAATSSSSPSSSDNSSGDDNDNDDPYISLVVGIDEPYINLVMEDMNFGRSLLIWNMATDMIYAADGDRIEENHSRSSVNNAKRIRKMLSDYMLYLLVLRKVWPQMGTFQGRFWELCVRLEKLGKEHGGGGGEGKKLSLIHAIDDPKNDTDIKDMEAAKLFDCAAKLARILLEAADRLGGGGREEMWRVVGSVWAEKLLLGAMKCDVNTHLELMCRGGELLTLVWLFTAKIGFCVSEPSTSSIPDHFRPIPSAPSSTANTGGGDGLPI</sequence>